<dbReference type="GO" id="GO:0005838">
    <property type="term" value="C:proteasome regulatory particle"/>
    <property type="evidence" value="ECO:0007669"/>
    <property type="project" value="TreeGrafter"/>
</dbReference>
<evidence type="ECO:0000313" key="5">
    <source>
        <dbReference type="Proteomes" id="UP000694843"/>
    </source>
</evidence>
<dbReference type="InterPro" id="IPR045135">
    <property type="entry name" value="Rpn7_N"/>
</dbReference>
<reference evidence="6" key="1">
    <citation type="submission" date="2025-08" db="UniProtKB">
        <authorList>
            <consortium name="RefSeq"/>
        </authorList>
    </citation>
    <scope>IDENTIFICATION</scope>
    <source>
        <tissue evidence="6">Whole organism</tissue>
    </source>
</reference>
<keyword evidence="5" id="KW-1185">Reference proteome</keyword>
<sequence length="389" mass="44861">MPADNMEEQGLEKNPDLRLAQLKFSLSLPEHKNDSKLTADLKAGITENNMTPFYEDCCKDLDWPVDEVLLQKMKKANADTLKQLDANIQEAETSMGESEIREAYLSKAEHYTRIGDKEAAISAIAATSEKTVSLGQRLDLVFHNIRIGLFYLDHGLISKNIEKAKTLIEEGGDWDRRNRLKVYEGVYCMSIRDFKRASSLFLDTISTFTSYELMDYNKFVWYCVVVCMLALPRNELRQNVLKGAEIQEVLHSTPDLREYLHSLYDCQYQTFFAKLANVETELRNDRLLAPHYRYYVRQIRILAYSQLLESYRSLTLDYMAQAFGVSTTFMDKELSRFISGGHLHCKIDKVGGIVETNRPDNKNWQYQAVVKQGDSLLNRVQKLSRVINI</sequence>
<dbReference type="SUPFAM" id="SSF46785">
    <property type="entry name" value="Winged helix' DNA-binding domain"/>
    <property type="match status" value="1"/>
</dbReference>
<dbReference type="PANTHER" id="PTHR14145:SF1">
    <property type="entry name" value="26S PROTEASOME NON-ATPASE REGULATORY SUBUNIT 6"/>
    <property type="match status" value="1"/>
</dbReference>
<evidence type="ECO:0000313" key="6">
    <source>
        <dbReference type="RefSeq" id="XP_018013238.1"/>
    </source>
</evidence>
<dbReference type="GO" id="GO:0043161">
    <property type="term" value="P:proteasome-mediated ubiquitin-dependent protein catabolic process"/>
    <property type="evidence" value="ECO:0007669"/>
    <property type="project" value="TreeGrafter"/>
</dbReference>
<dbReference type="OrthoDB" id="1452at2759"/>
<evidence type="ECO:0000256" key="2">
    <source>
        <dbReference type="ARBA" id="ARBA00014932"/>
    </source>
</evidence>
<dbReference type="RefSeq" id="XP_018013238.1">
    <property type="nucleotide sequence ID" value="XM_018157749.2"/>
</dbReference>
<dbReference type="Pfam" id="PF01399">
    <property type="entry name" value="PCI"/>
    <property type="match status" value="1"/>
</dbReference>
<dbReference type="OMA" id="RLHCKVD"/>
<dbReference type="InterPro" id="IPR036390">
    <property type="entry name" value="WH_DNA-bd_sf"/>
</dbReference>
<keyword evidence="3 6" id="KW-0647">Proteasome</keyword>
<dbReference type="PANTHER" id="PTHR14145">
    <property type="entry name" value="26S PROTESOME SUBUNIT 6"/>
    <property type="match status" value="1"/>
</dbReference>
<dbReference type="InterPro" id="IPR000717">
    <property type="entry name" value="PCI_dom"/>
</dbReference>
<dbReference type="SMART" id="SM00088">
    <property type="entry name" value="PINT"/>
    <property type="match status" value="1"/>
</dbReference>
<dbReference type="CTD" id="42641"/>
<evidence type="ECO:0000259" key="4">
    <source>
        <dbReference type="PROSITE" id="PS50250"/>
    </source>
</evidence>
<dbReference type="AlphaFoldDB" id="A0A8B7NHY3"/>
<feature type="domain" description="PCI" evidence="4">
    <location>
        <begin position="193"/>
        <end position="361"/>
    </location>
</feature>
<dbReference type="InterPro" id="IPR019585">
    <property type="entry name" value="Rpn7/CSN1"/>
</dbReference>
<dbReference type="InterPro" id="IPR011990">
    <property type="entry name" value="TPR-like_helical_dom_sf"/>
</dbReference>
<dbReference type="PROSITE" id="PS50250">
    <property type="entry name" value="PCI"/>
    <property type="match status" value="1"/>
</dbReference>
<dbReference type="GeneID" id="108670288"/>
<dbReference type="FunFam" id="1.25.40.570:FF:000005">
    <property type="entry name" value="26S proteasome regulatory subunit N7"/>
    <property type="match status" value="1"/>
</dbReference>
<dbReference type="Pfam" id="PF10602">
    <property type="entry name" value="RPN7"/>
    <property type="match status" value="1"/>
</dbReference>
<dbReference type="KEGG" id="hazt:108670288"/>
<evidence type="ECO:0000256" key="1">
    <source>
        <dbReference type="ARBA" id="ARBA00005717"/>
    </source>
</evidence>
<dbReference type="Proteomes" id="UP000694843">
    <property type="component" value="Unplaced"/>
</dbReference>
<protein>
    <recommendedName>
        <fullName evidence="2">26S proteasome non-ATPase regulatory subunit 6</fullName>
    </recommendedName>
</protein>
<accession>A0A8B7NHY3</accession>
<proteinExistence type="inferred from homology"/>
<dbReference type="SUPFAM" id="SSF48452">
    <property type="entry name" value="TPR-like"/>
    <property type="match status" value="1"/>
</dbReference>
<evidence type="ECO:0000256" key="3">
    <source>
        <dbReference type="ARBA" id="ARBA00022942"/>
    </source>
</evidence>
<dbReference type="Gene3D" id="1.25.40.570">
    <property type="match status" value="1"/>
</dbReference>
<comment type="similarity">
    <text evidence="1">Belongs to the proteasome subunit S10 family.</text>
</comment>
<organism evidence="5 6">
    <name type="scientific">Hyalella azteca</name>
    <name type="common">Amphipod</name>
    <dbReference type="NCBI Taxonomy" id="294128"/>
    <lineage>
        <taxon>Eukaryota</taxon>
        <taxon>Metazoa</taxon>
        <taxon>Ecdysozoa</taxon>
        <taxon>Arthropoda</taxon>
        <taxon>Crustacea</taxon>
        <taxon>Multicrustacea</taxon>
        <taxon>Malacostraca</taxon>
        <taxon>Eumalacostraca</taxon>
        <taxon>Peracarida</taxon>
        <taxon>Amphipoda</taxon>
        <taxon>Senticaudata</taxon>
        <taxon>Talitrida</taxon>
        <taxon>Talitroidea</taxon>
        <taxon>Hyalellidae</taxon>
        <taxon>Hyalella</taxon>
    </lineage>
</organism>
<dbReference type="Pfam" id="PF21154">
    <property type="entry name" value="RPN7_PSMD6_C"/>
    <property type="match status" value="1"/>
</dbReference>
<gene>
    <name evidence="6" type="primary">LOC108670288</name>
</gene>
<dbReference type="InterPro" id="IPR049549">
    <property type="entry name" value="RPN7_PSMD6_C"/>
</dbReference>
<name>A0A8B7NHY3_HYAAZ</name>